<gene>
    <name evidence="1" type="ORF">Ldro_2632</name>
</gene>
<dbReference type="PATRIC" id="fig|1212489.4.peg.2774"/>
<name>A0A0W0SQA2_9GAMM</name>
<comment type="caution">
    <text evidence="1">The sequence shown here is derived from an EMBL/GenBank/DDBJ whole genome shotgun (WGS) entry which is preliminary data.</text>
</comment>
<accession>A0A0W0SQA2</accession>
<reference evidence="1 2" key="1">
    <citation type="submission" date="2015-11" db="EMBL/GenBank/DDBJ databases">
        <title>Genomic analysis of 38 Legionella species identifies large and diverse effector repertoires.</title>
        <authorList>
            <person name="Burstein D."/>
            <person name="Amaro F."/>
            <person name="Zusman T."/>
            <person name="Lifshitz Z."/>
            <person name="Cohen O."/>
            <person name="Gilbert J.A."/>
            <person name="Pupko T."/>
            <person name="Shuman H.A."/>
            <person name="Segal G."/>
        </authorList>
    </citation>
    <scope>NUCLEOTIDE SEQUENCE [LARGE SCALE GENOMIC DNA]</scope>
    <source>
        <strain evidence="1 2">ATCC 700990</strain>
    </source>
</reference>
<proteinExistence type="predicted"/>
<dbReference type="Proteomes" id="UP000054736">
    <property type="component" value="Unassembled WGS sequence"/>
</dbReference>
<dbReference type="AlphaFoldDB" id="A0A0W0SQA2"/>
<evidence type="ECO:0000313" key="2">
    <source>
        <dbReference type="Proteomes" id="UP000054736"/>
    </source>
</evidence>
<sequence>MPTNLTLLPHNNTILVKDITQKLHYIQLMQQLVEHFITAINCFESNMLSSFDAQVGETLCQVRAYKIYALKAYTSAQFSLSLKQLKKQCTMTNEILKGEEKNYQYYIAHNKNLRPESVRAQVTLDRFFKEMGCFFTISEDALFLFLSYFLCVYHIVDREEIPMAINYPVIAETIKLSRSYSKKVGHYYQKLLSELSCQFIFNLLDELPQKQELRKILRCLHRQSDEGRMVLPCYSVTEIIVLHMIRNNANLAFVVDIQSENDKERFVFPFQGSVDSDDFEPMLQLKPYEPCVVMKGSCRSNNLTQSSLFIKLRSVGIKNILLINNAAHPQYSGETLKEYRDNPFQTLIQLFSNELSPFEQFITQKLSSELIEKKQLAYKLGCTIENQRLFLLKHIFCNSLAEYEISKFPLMLIKSKENLIRKFV</sequence>
<protein>
    <submittedName>
        <fullName evidence="1">Uncharacterized protein</fullName>
    </submittedName>
</protein>
<organism evidence="1 2">
    <name type="scientific">Legionella drozanskii LLAP-1</name>
    <dbReference type="NCBI Taxonomy" id="1212489"/>
    <lineage>
        <taxon>Bacteria</taxon>
        <taxon>Pseudomonadati</taxon>
        <taxon>Pseudomonadota</taxon>
        <taxon>Gammaproteobacteria</taxon>
        <taxon>Legionellales</taxon>
        <taxon>Legionellaceae</taxon>
        <taxon>Legionella</taxon>
    </lineage>
</organism>
<evidence type="ECO:0000313" key="1">
    <source>
        <dbReference type="EMBL" id="KTC85460.1"/>
    </source>
</evidence>
<dbReference type="STRING" id="1212489.Ldro_2632"/>
<dbReference type="RefSeq" id="WP_058496904.1">
    <property type="nucleotide sequence ID" value="NZ_LNXY01000028.1"/>
</dbReference>
<keyword evidence="2" id="KW-1185">Reference proteome</keyword>
<dbReference type="EMBL" id="LNXY01000028">
    <property type="protein sequence ID" value="KTC85460.1"/>
    <property type="molecule type" value="Genomic_DNA"/>
</dbReference>